<evidence type="ECO:0000313" key="4">
    <source>
        <dbReference type="Proteomes" id="UP000295499"/>
    </source>
</evidence>
<dbReference type="SUPFAM" id="SSF53448">
    <property type="entry name" value="Nucleotide-diphospho-sugar transferases"/>
    <property type="match status" value="1"/>
</dbReference>
<accession>A0A4R6IM12</accession>
<dbReference type="InterPro" id="IPR029044">
    <property type="entry name" value="Nucleotide-diphossugar_trans"/>
</dbReference>
<dbReference type="PANTHER" id="PTHR43630">
    <property type="entry name" value="POLY-BETA-1,6-N-ACETYL-D-GLUCOSAMINE SYNTHASE"/>
    <property type="match status" value="1"/>
</dbReference>
<dbReference type="Gene3D" id="3.90.550.10">
    <property type="entry name" value="Spore Coat Polysaccharide Biosynthesis Protein SpsA, Chain A"/>
    <property type="match status" value="1"/>
</dbReference>
<evidence type="ECO:0000313" key="3">
    <source>
        <dbReference type="EMBL" id="TDO23162.1"/>
    </source>
</evidence>
<gene>
    <name evidence="3" type="ORF">CLV32_2149</name>
</gene>
<dbReference type="Pfam" id="PF00535">
    <property type="entry name" value="Glycos_transf_2"/>
    <property type="match status" value="1"/>
</dbReference>
<protein>
    <submittedName>
        <fullName evidence="3">Glycosyltransferase involved in cell wall biosynthesis</fullName>
    </submittedName>
</protein>
<sequence>MADFTFIILTFNEAQNLPRLLQSIAGLDAKTYVMDSGSTDHTLEICREYGVITAYQPFENHPKQWDAALNHFDIGTPWVIGLDADQIVTPELYQLLADFRDENYRSINGIYFNRKYYFKGKWIKHGGYSPIYLLKMFRYGKGYSDLNENMDHRFIIEGDSTIWKKGYILEENIKENDIGFWIAKHNRYSDLLAEEEVERIQLLRTQTLKPAFFGSPDQRKAWLKRMWWRLPRYLRPFLYFGYRMTFKLGFLDGRIGILFHFLQGFWFRMIVDVKIEEKLAILKTNSRQN</sequence>
<dbReference type="Proteomes" id="UP000295499">
    <property type="component" value="Unassembled WGS sequence"/>
</dbReference>
<dbReference type="InterPro" id="IPR001173">
    <property type="entry name" value="Glyco_trans_2-like"/>
</dbReference>
<comment type="similarity">
    <text evidence="1">Belongs to the glycosyltransferase 2 family. WaaE/KdtX subfamily.</text>
</comment>
<dbReference type="EMBL" id="SNWM01000002">
    <property type="protein sequence ID" value="TDO23162.1"/>
    <property type="molecule type" value="Genomic_DNA"/>
</dbReference>
<keyword evidence="4" id="KW-1185">Reference proteome</keyword>
<dbReference type="RefSeq" id="WP_133555121.1">
    <property type="nucleotide sequence ID" value="NZ_SNWM01000002.1"/>
</dbReference>
<keyword evidence="3" id="KW-0808">Transferase</keyword>
<dbReference type="CDD" id="cd02511">
    <property type="entry name" value="Beta4Glucosyltransferase"/>
    <property type="match status" value="1"/>
</dbReference>
<feature type="domain" description="Glycosyltransferase 2-like" evidence="2">
    <location>
        <begin position="6"/>
        <end position="125"/>
    </location>
</feature>
<organism evidence="3 4">
    <name type="scientific">Pedobacter duraquae</name>
    <dbReference type="NCBI Taxonomy" id="425511"/>
    <lineage>
        <taxon>Bacteria</taxon>
        <taxon>Pseudomonadati</taxon>
        <taxon>Bacteroidota</taxon>
        <taxon>Sphingobacteriia</taxon>
        <taxon>Sphingobacteriales</taxon>
        <taxon>Sphingobacteriaceae</taxon>
        <taxon>Pedobacter</taxon>
    </lineage>
</organism>
<proteinExistence type="inferred from homology"/>
<name>A0A4R6IM12_9SPHI</name>
<evidence type="ECO:0000259" key="2">
    <source>
        <dbReference type="Pfam" id="PF00535"/>
    </source>
</evidence>
<evidence type="ECO:0000256" key="1">
    <source>
        <dbReference type="ARBA" id="ARBA00038494"/>
    </source>
</evidence>
<dbReference type="AlphaFoldDB" id="A0A4R6IM12"/>
<dbReference type="OrthoDB" id="9815923at2"/>
<dbReference type="GO" id="GO:0016740">
    <property type="term" value="F:transferase activity"/>
    <property type="evidence" value="ECO:0007669"/>
    <property type="project" value="UniProtKB-KW"/>
</dbReference>
<reference evidence="3 4" key="1">
    <citation type="submission" date="2019-03" db="EMBL/GenBank/DDBJ databases">
        <title>Genomic Encyclopedia of Archaeal and Bacterial Type Strains, Phase II (KMG-II): from individual species to whole genera.</title>
        <authorList>
            <person name="Goeker M."/>
        </authorList>
    </citation>
    <scope>NUCLEOTIDE SEQUENCE [LARGE SCALE GENOMIC DNA]</scope>
    <source>
        <strain evidence="3 4">DSM 19034</strain>
    </source>
</reference>
<dbReference type="PANTHER" id="PTHR43630:SF2">
    <property type="entry name" value="GLYCOSYLTRANSFERASE"/>
    <property type="match status" value="1"/>
</dbReference>
<comment type="caution">
    <text evidence="3">The sequence shown here is derived from an EMBL/GenBank/DDBJ whole genome shotgun (WGS) entry which is preliminary data.</text>
</comment>